<dbReference type="InterPro" id="IPR006685">
    <property type="entry name" value="MscS_channel_2nd"/>
</dbReference>
<dbReference type="Pfam" id="PF00924">
    <property type="entry name" value="MS_channel_2nd"/>
    <property type="match status" value="1"/>
</dbReference>
<evidence type="ECO:0000259" key="8">
    <source>
        <dbReference type="Pfam" id="PF00924"/>
    </source>
</evidence>
<dbReference type="InterPro" id="IPR006686">
    <property type="entry name" value="MscS_channel_CS"/>
</dbReference>
<feature type="domain" description="Mechanosensitive ion channel transmembrane helices 2/3" evidence="10">
    <location>
        <begin position="62"/>
        <end position="99"/>
    </location>
</feature>
<dbReference type="PANTHER" id="PTHR30221:SF1">
    <property type="entry name" value="SMALL-CONDUCTANCE MECHANOSENSITIVE CHANNEL"/>
    <property type="match status" value="1"/>
</dbReference>
<comment type="function">
    <text evidence="7">Mechanosensitive channel that participates in the regulation of osmotic pressure changes within the cell, opening in response to stretch forces in the membrane lipid bilayer, without the need for other proteins. Contributes to normal resistance to hypoosmotic shock. Forms an ion channel of 1.0 nanosiemens conductance with a slight preference for anions.</text>
</comment>
<keyword evidence="7" id="KW-0997">Cell inner membrane</keyword>
<comment type="similarity">
    <text evidence="2 7">Belongs to the MscS (TC 1.A.23) family.</text>
</comment>
<dbReference type="Pfam" id="PF21082">
    <property type="entry name" value="MS_channel_3rd"/>
    <property type="match status" value="1"/>
</dbReference>
<dbReference type="PANTHER" id="PTHR30221">
    <property type="entry name" value="SMALL-CONDUCTANCE MECHANOSENSITIVE CHANNEL"/>
    <property type="match status" value="1"/>
</dbReference>
<keyword evidence="7" id="KW-0407">Ion channel</keyword>
<comment type="caution">
    <text evidence="7">Lacks conserved residue(s) required for the propagation of feature annotation.</text>
</comment>
<dbReference type="RefSeq" id="WP_173533949.1">
    <property type="nucleotide sequence ID" value="NZ_CP054143.1"/>
</dbReference>
<protein>
    <recommendedName>
        <fullName evidence="7">Small-conductance mechanosensitive channel</fullName>
    </recommendedName>
</protein>
<dbReference type="InterPro" id="IPR011014">
    <property type="entry name" value="MscS_channel_TM-2"/>
</dbReference>
<dbReference type="Pfam" id="PF05552">
    <property type="entry name" value="MS_channel_1st_1"/>
    <property type="match status" value="1"/>
</dbReference>
<feature type="domain" description="Mechanosensitive ion channel MscS C-terminal" evidence="9">
    <location>
        <begin position="173"/>
        <end position="255"/>
    </location>
</feature>
<dbReference type="Gene3D" id="2.30.30.60">
    <property type="match status" value="1"/>
</dbReference>
<dbReference type="Gene3D" id="3.30.70.100">
    <property type="match status" value="1"/>
</dbReference>
<dbReference type="Gene3D" id="1.10.287.1260">
    <property type="match status" value="1"/>
</dbReference>
<keyword evidence="7" id="KW-0406">Ion transport</keyword>
<dbReference type="EMBL" id="CP054143">
    <property type="protein sequence ID" value="QKJ67447.1"/>
    <property type="molecule type" value="Genomic_DNA"/>
</dbReference>
<keyword evidence="4 7" id="KW-0812">Transmembrane</keyword>
<keyword evidence="5 7" id="KW-1133">Transmembrane helix</keyword>
<evidence type="ECO:0000256" key="5">
    <source>
        <dbReference type="ARBA" id="ARBA00022989"/>
    </source>
</evidence>
<dbReference type="InterPro" id="IPR011066">
    <property type="entry name" value="MscS_channel_C_sf"/>
</dbReference>
<comment type="subunit">
    <text evidence="7">Homoheptamer.</text>
</comment>
<dbReference type="InterPro" id="IPR010920">
    <property type="entry name" value="LSM_dom_sf"/>
</dbReference>
<dbReference type="AlphaFoldDB" id="A0A6M8T0B1"/>
<dbReference type="KEGG" id="dee:HQN60_12445"/>
<dbReference type="InterPro" id="IPR008910">
    <property type="entry name" value="MSC_TM_helix"/>
</dbReference>
<evidence type="ECO:0000256" key="1">
    <source>
        <dbReference type="ARBA" id="ARBA00004651"/>
    </source>
</evidence>
<dbReference type="InterPro" id="IPR023408">
    <property type="entry name" value="MscS_beta-dom_sf"/>
</dbReference>
<organism evidence="11 12">
    <name type="scientific">Deefgea piscis</name>
    <dbReference type="NCBI Taxonomy" id="2739061"/>
    <lineage>
        <taxon>Bacteria</taxon>
        <taxon>Pseudomonadati</taxon>
        <taxon>Pseudomonadota</taxon>
        <taxon>Betaproteobacteria</taxon>
        <taxon>Neisseriales</taxon>
        <taxon>Chitinibacteraceae</taxon>
        <taxon>Deefgea</taxon>
    </lineage>
</organism>
<dbReference type="GO" id="GO:0005886">
    <property type="term" value="C:plasma membrane"/>
    <property type="evidence" value="ECO:0007669"/>
    <property type="project" value="UniProtKB-SubCell"/>
</dbReference>
<dbReference type="InterPro" id="IPR049278">
    <property type="entry name" value="MS_channel_C"/>
</dbReference>
<dbReference type="PROSITE" id="PS01246">
    <property type="entry name" value="UPF0003"/>
    <property type="match status" value="1"/>
</dbReference>
<feature type="transmembrane region" description="Helical" evidence="7">
    <location>
        <begin position="59"/>
        <end position="78"/>
    </location>
</feature>
<feature type="transmembrane region" description="Helical" evidence="7">
    <location>
        <begin position="18"/>
        <end position="39"/>
    </location>
</feature>
<proteinExistence type="inferred from homology"/>
<dbReference type="SUPFAM" id="SSF50182">
    <property type="entry name" value="Sm-like ribonucleoproteins"/>
    <property type="match status" value="1"/>
</dbReference>
<dbReference type="Proteomes" id="UP000504844">
    <property type="component" value="Chromosome"/>
</dbReference>
<evidence type="ECO:0000259" key="10">
    <source>
        <dbReference type="Pfam" id="PF21088"/>
    </source>
</evidence>
<name>A0A6M8T0B1_9NEIS</name>
<dbReference type="SUPFAM" id="SSF82861">
    <property type="entry name" value="Mechanosensitive channel protein MscS (YggB), transmembrane region"/>
    <property type="match status" value="1"/>
</dbReference>
<keyword evidence="7" id="KW-0813">Transport</keyword>
<keyword evidence="12" id="KW-1185">Reference proteome</keyword>
<evidence type="ECO:0000256" key="2">
    <source>
        <dbReference type="ARBA" id="ARBA00008017"/>
    </source>
</evidence>
<dbReference type="SUPFAM" id="SSF82689">
    <property type="entry name" value="Mechanosensitive channel protein MscS (YggB), C-terminal domain"/>
    <property type="match status" value="1"/>
</dbReference>
<feature type="domain" description="Mechanosensitive ion channel MscS" evidence="8">
    <location>
        <begin position="101"/>
        <end position="166"/>
    </location>
</feature>
<feature type="transmembrane region" description="Helical" evidence="7">
    <location>
        <begin position="84"/>
        <end position="114"/>
    </location>
</feature>
<comment type="subcellular location">
    <subcellularLocation>
        <location evidence="7">Cell inner membrane</location>
        <topology evidence="7">Multi-pass membrane protein</topology>
    </subcellularLocation>
    <subcellularLocation>
        <location evidence="1">Cell membrane</location>
        <topology evidence="1">Multi-pass membrane protein</topology>
    </subcellularLocation>
</comment>
<evidence type="ECO:0000259" key="9">
    <source>
        <dbReference type="Pfam" id="PF21082"/>
    </source>
</evidence>
<evidence type="ECO:0000256" key="3">
    <source>
        <dbReference type="ARBA" id="ARBA00022475"/>
    </source>
</evidence>
<keyword evidence="3" id="KW-1003">Cell membrane</keyword>
<dbReference type="InterPro" id="IPR045275">
    <property type="entry name" value="MscS_archaea/bacteria_type"/>
</dbReference>
<evidence type="ECO:0000256" key="4">
    <source>
        <dbReference type="ARBA" id="ARBA00022692"/>
    </source>
</evidence>
<reference evidence="11 12" key="1">
    <citation type="submission" date="2020-05" db="EMBL/GenBank/DDBJ databases">
        <title>Complete genome sequence of Deefgea sp. D17.</title>
        <authorList>
            <person name="Bae J.-W."/>
            <person name="Han J.E."/>
        </authorList>
    </citation>
    <scope>NUCLEOTIDE SEQUENCE [LARGE SCALE GENOMIC DNA]</scope>
    <source>
        <strain evidence="11 12">D17</strain>
    </source>
</reference>
<dbReference type="InterPro" id="IPR049142">
    <property type="entry name" value="MS_channel_1st"/>
</dbReference>
<dbReference type="GO" id="GO:0008381">
    <property type="term" value="F:mechanosensitive monoatomic ion channel activity"/>
    <property type="evidence" value="ECO:0007669"/>
    <property type="project" value="InterPro"/>
</dbReference>
<evidence type="ECO:0000256" key="6">
    <source>
        <dbReference type="ARBA" id="ARBA00023136"/>
    </source>
</evidence>
<evidence type="ECO:0000313" key="12">
    <source>
        <dbReference type="Proteomes" id="UP000504844"/>
    </source>
</evidence>
<keyword evidence="6 7" id="KW-0472">Membrane</keyword>
<sequence>MNWIDILQAQAISYAPKLLSALIALFIGWKLIGVASQLLEKMLTRSNVETTLKHFLGSLANVALKALLLISAASMIGIETTSFIAILGAAGLAIGLALQGSLSNFAGGVLILLFKPFKAGDYIEAQGQAGTVEGIQIFTTLLRTPDNKLIVIPNGPLANGNLTNYSAMPTRRVDFVFGVGYDDDIDHTRAVILSVLNQDCRIHSDPAPLVVVASLGESSVNFTVRVWTNSEDYWPVFFDTTEKVKKAFDAAKISIPYPQRTVHHIQHIEK</sequence>
<dbReference type="Pfam" id="PF21088">
    <property type="entry name" value="MS_channel_1st"/>
    <property type="match status" value="1"/>
</dbReference>
<evidence type="ECO:0000313" key="11">
    <source>
        <dbReference type="EMBL" id="QKJ67447.1"/>
    </source>
</evidence>
<gene>
    <name evidence="11" type="ORF">HQN60_12445</name>
</gene>
<accession>A0A6M8T0B1</accession>
<evidence type="ECO:0000256" key="7">
    <source>
        <dbReference type="RuleBase" id="RU369025"/>
    </source>
</evidence>